<dbReference type="InterPro" id="IPR018114">
    <property type="entry name" value="TRYPSIN_HIS"/>
</dbReference>
<feature type="signal peptide" evidence="3">
    <location>
        <begin position="1"/>
        <end position="17"/>
    </location>
</feature>
<protein>
    <recommendedName>
        <fullName evidence="4">Peptidase S1 domain-containing protein</fullName>
    </recommendedName>
</protein>
<organism evidence="5 6">
    <name type="scientific">Alternaria dauci</name>
    <dbReference type="NCBI Taxonomy" id="48095"/>
    <lineage>
        <taxon>Eukaryota</taxon>
        <taxon>Fungi</taxon>
        <taxon>Dikarya</taxon>
        <taxon>Ascomycota</taxon>
        <taxon>Pezizomycotina</taxon>
        <taxon>Dothideomycetes</taxon>
        <taxon>Pleosporomycetidae</taxon>
        <taxon>Pleosporales</taxon>
        <taxon>Pleosporineae</taxon>
        <taxon>Pleosporaceae</taxon>
        <taxon>Alternaria</taxon>
        <taxon>Alternaria sect. Porri</taxon>
    </lineage>
</organism>
<dbReference type="Proteomes" id="UP001578633">
    <property type="component" value="Chromosome 1"/>
</dbReference>
<dbReference type="CDD" id="cd00190">
    <property type="entry name" value="Tryp_SPc"/>
    <property type="match status" value="1"/>
</dbReference>
<keyword evidence="2" id="KW-0720">Serine protease</keyword>
<evidence type="ECO:0000313" key="5">
    <source>
        <dbReference type="EMBL" id="KAL1800399.1"/>
    </source>
</evidence>
<dbReference type="SMART" id="SM00020">
    <property type="entry name" value="Tryp_SPc"/>
    <property type="match status" value="1"/>
</dbReference>
<dbReference type="EMBL" id="JBHGVX010000001">
    <property type="protein sequence ID" value="KAL1800399.1"/>
    <property type="molecule type" value="Genomic_DNA"/>
</dbReference>
<accession>A0ABR3UX39</accession>
<dbReference type="InterPro" id="IPR009003">
    <property type="entry name" value="Peptidase_S1_PA"/>
</dbReference>
<evidence type="ECO:0000256" key="2">
    <source>
        <dbReference type="RuleBase" id="RU363034"/>
    </source>
</evidence>
<dbReference type="SUPFAM" id="SSF50494">
    <property type="entry name" value="Trypsin-like serine proteases"/>
    <property type="match status" value="1"/>
</dbReference>
<dbReference type="RefSeq" id="XP_069310983.1">
    <property type="nucleotide sequence ID" value="XM_069448070.1"/>
</dbReference>
<dbReference type="InterPro" id="IPR043504">
    <property type="entry name" value="Peptidase_S1_PA_chymotrypsin"/>
</dbReference>
<keyword evidence="6" id="KW-1185">Reference proteome</keyword>
<gene>
    <name evidence="5" type="ORF">ACET3X_000741</name>
</gene>
<dbReference type="PRINTS" id="PR00722">
    <property type="entry name" value="CHYMOTRYPSIN"/>
</dbReference>
<dbReference type="InterPro" id="IPR033116">
    <property type="entry name" value="TRYPSIN_SER"/>
</dbReference>
<dbReference type="GeneID" id="96081063"/>
<dbReference type="InterPro" id="IPR001314">
    <property type="entry name" value="Peptidase_S1A"/>
</dbReference>
<dbReference type="Gene3D" id="2.40.10.10">
    <property type="entry name" value="Trypsin-like serine proteases"/>
    <property type="match status" value="2"/>
</dbReference>
<keyword evidence="3" id="KW-0732">Signal</keyword>
<evidence type="ECO:0000313" key="6">
    <source>
        <dbReference type="Proteomes" id="UP001578633"/>
    </source>
</evidence>
<proteinExistence type="predicted"/>
<evidence type="ECO:0000259" key="4">
    <source>
        <dbReference type="PROSITE" id="PS50240"/>
    </source>
</evidence>
<dbReference type="Pfam" id="PF00089">
    <property type="entry name" value="Trypsin"/>
    <property type="match status" value="1"/>
</dbReference>
<dbReference type="PROSITE" id="PS00134">
    <property type="entry name" value="TRYPSIN_HIS"/>
    <property type="match status" value="1"/>
</dbReference>
<keyword evidence="2" id="KW-0645">Protease</keyword>
<sequence>MRFQSIFAIALPALVLAAPTPQDPDYTFPEDAPADSIVGGTTASAGEFPFIVSIQRSGAHFCGGSLLDSTTVLTAAHCSVSTATGAISGLRVRAGSLNINSGGVLSAVSSITIHPSYRTTGEDFDVAVWKLSSPISAGGNIGYATLPAAGSDPAAGSTSTVAGWGDRTENGNNAPTVLYKVSVPIVSRASCRTSYGTSSITNNMICAGVAAGGRDSCQGDSGGPLVNSARTLIGVVSWGFGCAQPNYPGVYARTSALLSFINSV</sequence>
<dbReference type="PANTHER" id="PTHR24252">
    <property type="entry name" value="ACROSIN-RELATED"/>
    <property type="match status" value="1"/>
</dbReference>
<name>A0ABR3UX39_9PLEO</name>
<dbReference type="InterPro" id="IPR001254">
    <property type="entry name" value="Trypsin_dom"/>
</dbReference>
<dbReference type="PANTHER" id="PTHR24252:SF7">
    <property type="entry name" value="HYALIN"/>
    <property type="match status" value="1"/>
</dbReference>
<feature type="chain" id="PRO_5045398917" description="Peptidase S1 domain-containing protein" evidence="3">
    <location>
        <begin position="18"/>
        <end position="264"/>
    </location>
</feature>
<keyword evidence="2" id="KW-0378">Hydrolase</keyword>
<keyword evidence="1" id="KW-1015">Disulfide bond</keyword>
<feature type="domain" description="Peptidase S1" evidence="4">
    <location>
        <begin position="37"/>
        <end position="264"/>
    </location>
</feature>
<comment type="caution">
    <text evidence="5">The sequence shown here is derived from an EMBL/GenBank/DDBJ whole genome shotgun (WGS) entry which is preliminary data.</text>
</comment>
<evidence type="ECO:0000256" key="1">
    <source>
        <dbReference type="ARBA" id="ARBA00023157"/>
    </source>
</evidence>
<dbReference type="PROSITE" id="PS00135">
    <property type="entry name" value="TRYPSIN_SER"/>
    <property type="match status" value="1"/>
</dbReference>
<dbReference type="PROSITE" id="PS50240">
    <property type="entry name" value="TRYPSIN_DOM"/>
    <property type="match status" value="1"/>
</dbReference>
<evidence type="ECO:0000256" key="3">
    <source>
        <dbReference type="SAM" id="SignalP"/>
    </source>
</evidence>
<reference evidence="5 6" key="1">
    <citation type="submission" date="2024-09" db="EMBL/GenBank/DDBJ databases">
        <title>T2T genomes of carrot and Alternaria dauci and their utility for understanding host-pathogen interaction during carrot leaf blight disease.</title>
        <authorList>
            <person name="Liu W."/>
            <person name="Xu S."/>
            <person name="Ou C."/>
            <person name="Liu X."/>
            <person name="Zhuang F."/>
            <person name="Deng X.W."/>
        </authorList>
    </citation>
    <scope>NUCLEOTIDE SEQUENCE [LARGE SCALE GENOMIC DNA]</scope>
    <source>
        <strain evidence="5 6">A2016</strain>
    </source>
</reference>